<feature type="active site" description="Cysteine persulfide intermediate" evidence="3">
    <location>
        <position position="111"/>
    </location>
</feature>
<gene>
    <name evidence="3 4" type="primary">fdhD</name>
    <name evidence="4" type="ORF">KLO01_26760</name>
</gene>
<organism evidence="4 5">
    <name type="scientific">Knoellia locipacati</name>
    <dbReference type="NCBI Taxonomy" id="882824"/>
    <lineage>
        <taxon>Bacteria</taxon>
        <taxon>Bacillati</taxon>
        <taxon>Actinomycetota</taxon>
        <taxon>Actinomycetes</taxon>
        <taxon>Micrococcales</taxon>
        <taxon>Intrasporangiaceae</taxon>
        <taxon>Knoellia</taxon>
    </lineage>
</organism>
<keyword evidence="1 3" id="KW-0963">Cytoplasm</keyword>
<evidence type="ECO:0000313" key="4">
    <source>
        <dbReference type="EMBL" id="GEQ14629.1"/>
    </source>
</evidence>
<protein>
    <recommendedName>
        <fullName evidence="3">Sulfur carrier protein FdhD</fullName>
    </recommendedName>
</protein>
<comment type="similarity">
    <text evidence="3">Belongs to the FdhD family.</text>
</comment>
<dbReference type="PANTHER" id="PTHR30592:SF1">
    <property type="entry name" value="SULFUR CARRIER PROTEIN FDHD"/>
    <property type="match status" value="1"/>
</dbReference>
<dbReference type="PANTHER" id="PTHR30592">
    <property type="entry name" value="FORMATE DEHYDROGENASE"/>
    <property type="match status" value="1"/>
</dbReference>
<dbReference type="HAMAP" id="MF_00187">
    <property type="entry name" value="FdhD"/>
    <property type="match status" value="1"/>
</dbReference>
<evidence type="ECO:0000256" key="2">
    <source>
        <dbReference type="ARBA" id="ARBA00023150"/>
    </source>
</evidence>
<dbReference type="EMBL" id="BKBA01000009">
    <property type="protein sequence ID" value="GEQ14629.1"/>
    <property type="molecule type" value="Genomic_DNA"/>
</dbReference>
<reference evidence="4 5" key="1">
    <citation type="submission" date="2019-07" db="EMBL/GenBank/DDBJ databases">
        <title>Whole genome shotgun sequence of Knoellia locipacati NBRC 109775.</title>
        <authorList>
            <person name="Hosoyama A."/>
            <person name="Uohara A."/>
            <person name="Ohji S."/>
            <person name="Ichikawa N."/>
        </authorList>
    </citation>
    <scope>NUCLEOTIDE SEQUENCE [LARGE SCALE GENOMIC DNA]</scope>
    <source>
        <strain evidence="4 5">NBRC 109775</strain>
    </source>
</reference>
<proteinExistence type="inferred from homology"/>
<evidence type="ECO:0000256" key="3">
    <source>
        <dbReference type="HAMAP-Rule" id="MF_00187"/>
    </source>
</evidence>
<dbReference type="InterPro" id="IPR016193">
    <property type="entry name" value="Cytidine_deaminase-like"/>
</dbReference>
<keyword evidence="2 3" id="KW-0501">Molybdenum cofactor biosynthesis</keyword>
<dbReference type="InterPro" id="IPR003786">
    <property type="entry name" value="FdhD"/>
</dbReference>
<sequence>MGRVTSRHKVVRIDLGGEATRSIDTVAGEEPLEIRVNGSTFTVTMRTPGNDVDLAHGLLRAEGVISRREDVLGARFCSDLDTLNVLNLDVPGRGAELAVTSTRNLAALGGCGLCGTTAVDAVDAVVARRPPEIVWEAATVVAALDDLRSRQTVFAKTGGVHGAGLAVAASDTPGASDASGASGAGGEAVQDAQGAEPFARLDLVREDIGRHNAVDKVLGAALVTGVATEGALLVVSSRASFEIVQKAAVSGVSVLACVSAPSSLAIEAADRLGVTLVAFARERRMNLYTHSHRIPH</sequence>
<keyword evidence="4" id="KW-0808">Transferase</keyword>
<dbReference type="OrthoDB" id="3197277at2"/>
<dbReference type="GO" id="GO:0097163">
    <property type="term" value="F:sulfur carrier activity"/>
    <property type="evidence" value="ECO:0007669"/>
    <property type="project" value="UniProtKB-UniRule"/>
</dbReference>
<dbReference type="PIRSF" id="PIRSF015626">
    <property type="entry name" value="FdhD"/>
    <property type="match status" value="1"/>
</dbReference>
<dbReference type="GO" id="GO:0005737">
    <property type="term" value="C:cytoplasm"/>
    <property type="evidence" value="ECO:0007669"/>
    <property type="project" value="UniProtKB-SubCell"/>
</dbReference>
<dbReference type="RefSeq" id="WP_147065889.1">
    <property type="nucleotide sequence ID" value="NZ_BAABDN010000002.1"/>
</dbReference>
<dbReference type="Gene3D" id="3.40.140.10">
    <property type="entry name" value="Cytidine Deaminase, domain 2"/>
    <property type="match status" value="1"/>
</dbReference>
<dbReference type="Pfam" id="PF02634">
    <property type="entry name" value="FdhD-NarQ"/>
    <property type="match status" value="2"/>
</dbReference>
<dbReference type="Proteomes" id="UP000321793">
    <property type="component" value="Unassembled WGS sequence"/>
</dbReference>
<evidence type="ECO:0000313" key="5">
    <source>
        <dbReference type="Proteomes" id="UP000321793"/>
    </source>
</evidence>
<name>A0A512T365_9MICO</name>
<accession>A0A512T365</accession>
<keyword evidence="5" id="KW-1185">Reference proteome</keyword>
<dbReference type="GO" id="GO:0016783">
    <property type="term" value="F:sulfurtransferase activity"/>
    <property type="evidence" value="ECO:0007669"/>
    <property type="project" value="InterPro"/>
</dbReference>
<dbReference type="Gene3D" id="3.10.20.10">
    <property type="match status" value="1"/>
</dbReference>
<dbReference type="GO" id="GO:0006777">
    <property type="term" value="P:Mo-molybdopterin cofactor biosynthetic process"/>
    <property type="evidence" value="ECO:0007669"/>
    <property type="project" value="UniProtKB-UniRule"/>
</dbReference>
<dbReference type="AlphaFoldDB" id="A0A512T365"/>
<comment type="caution">
    <text evidence="4">The sequence shown here is derived from an EMBL/GenBank/DDBJ whole genome shotgun (WGS) entry which is preliminary data.</text>
</comment>
<evidence type="ECO:0000256" key="1">
    <source>
        <dbReference type="ARBA" id="ARBA00022490"/>
    </source>
</evidence>
<dbReference type="SUPFAM" id="SSF53927">
    <property type="entry name" value="Cytidine deaminase-like"/>
    <property type="match status" value="2"/>
</dbReference>
<comment type="function">
    <text evidence="3">Required for formate dehydrogenase (FDH) activity. Acts as a sulfur carrier protein that transfers sulfur from IscS to the molybdenum cofactor prior to its insertion into FDH.</text>
</comment>
<feature type="binding site" evidence="3">
    <location>
        <begin position="279"/>
        <end position="284"/>
    </location>
    <ligand>
        <name>Mo-bis(molybdopterin guanine dinucleotide)</name>
        <dbReference type="ChEBI" id="CHEBI:60539"/>
    </ligand>
</feature>
<comment type="subcellular location">
    <subcellularLocation>
        <location evidence="3">Cytoplasm</location>
    </subcellularLocation>
</comment>